<protein>
    <recommendedName>
        <fullName evidence="3">Metallo-beta-lactamase domain-containing protein</fullName>
    </recommendedName>
</protein>
<evidence type="ECO:0000313" key="1">
    <source>
        <dbReference type="EMBL" id="KAF2226180.1"/>
    </source>
</evidence>
<dbReference type="SUPFAM" id="SSF56281">
    <property type="entry name" value="Metallo-hydrolase/oxidoreductase"/>
    <property type="match status" value="1"/>
</dbReference>
<keyword evidence="2" id="KW-1185">Reference proteome</keyword>
<gene>
    <name evidence="1" type="ORF">BDZ85DRAFT_279828</name>
</gene>
<dbReference type="OrthoDB" id="3481168at2759"/>
<dbReference type="EMBL" id="ML992503">
    <property type="protein sequence ID" value="KAF2226180.1"/>
    <property type="molecule type" value="Genomic_DNA"/>
</dbReference>
<dbReference type="Proteomes" id="UP000799538">
    <property type="component" value="Unassembled WGS sequence"/>
</dbReference>
<evidence type="ECO:0000313" key="2">
    <source>
        <dbReference type="Proteomes" id="UP000799538"/>
    </source>
</evidence>
<dbReference type="AlphaFoldDB" id="A0A6A6GKY6"/>
<sequence>MQWVQETLGKNVTHIWPSQHHHDHSLGVRDYVRVGASIIALDDTQEYHSGIPGIPTTAKKRCTNDQPGRQDASHLFHSADESYAFITPTNPGINSTVAVLDADHVTPSLDTTLESAAPMELVDQMAKDGVTSTATLTSAHEELMPVTRVIRAVDYQYPELSATGFKYLRLLRV</sequence>
<proteinExistence type="predicted"/>
<accession>A0A6A6GKY6</accession>
<organism evidence="1 2">
    <name type="scientific">Elsinoe ampelina</name>
    <dbReference type="NCBI Taxonomy" id="302913"/>
    <lineage>
        <taxon>Eukaryota</taxon>
        <taxon>Fungi</taxon>
        <taxon>Dikarya</taxon>
        <taxon>Ascomycota</taxon>
        <taxon>Pezizomycotina</taxon>
        <taxon>Dothideomycetes</taxon>
        <taxon>Dothideomycetidae</taxon>
        <taxon>Myriangiales</taxon>
        <taxon>Elsinoaceae</taxon>
        <taxon>Elsinoe</taxon>
    </lineage>
</organism>
<dbReference type="InterPro" id="IPR036866">
    <property type="entry name" value="RibonucZ/Hydroxyglut_hydro"/>
</dbReference>
<name>A0A6A6GKY6_9PEZI</name>
<evidence type="ECO:0008006" key="3">
    <source>
        <dbReference type="Google" id="ProtNLM"/>
    </source>
</evidence>
<reference evidence="2" key="1">
    <citation type="journal article" date="2020" name="Stud. Mycol.">
        <title>101 Dothideomycetes genomes: A test case for predicting lifestyles and emergence of pathogens.</title>
        <authorList>
            <person name="Haridas S."/>
            <person name="Albert R."/>
            <person name="Binder M."/>
            <person name="Bloem J."/>
            <person name="LaButti K."/>
            <person name="Salamov A."/>
            <person name="Andreopoulos B."/>
            <person name="Baker S."/>
            <person name="Barry K."/>
            <person name="Bills G."/>
            <person name="Bluhm B."/>
            <person name="Cannon C."/>
            <person name="Castanera R."/>
            <person name="Culley D."/>
            <person name="Daum C."/>
            <person name="Ezra D."/>
            <person name="Gonzalez J."/>
            <person name="Henrissat B."/>
            <person name="Kuo A."/>
            <person name="Liang C."/>
            <person name="Lipzen A."/>
            <person name="Lutzoni F."/>
            <person name="Magnuson J."/>
            <person name="Mondo S."/>
            <person name="Nolan M."/>
            <person name="Ohm R."/>
            <person name="Pangilinan J."/>
            <person name="Park H.-J."/>
            <person name="Ramirez L."/>
            <person name="Alfaro M."/>
            <person name="Sun H."/>
            <person name="Tritt A."/>
            <person name="Yoshinaga Y."/>
            <person name="Zwiers L.-H."/>
            <person name="Turgeon B."/>
            <person name="Goodwin S."/>
            <person name="Spatafora J."/>
            <person name="Crous P."/>
            <person name="Grigoriev I."/>
        </authorList>
    </citation>
    <scope>NUCLEOTIDE SEQUENCE [LARGE SCALE GENOMIC DNA]</scope>
    <source>
        <strain evidence="2">CECT 20119</strain>
    </source>
</reference>